<protein>
    <submittedName>
        <fullName evidence="1">Uncharacterized protein</fullName>
    </submittedName>
</protein>
<organism evidence="1 2">
    <name type="scientific">Clostridium rhizosphaerae</name>
    <dbReference type="NCBI Taxonomy" id="2803861"/>
    <lineage>
        <taxon>Bacteria</taxon>
        <taxon>Bacillati</taxon>
        <taxon>Bacillota</taxon>
        <taxon>Clostridia</taxon>
        <taxon>Eubacteriales</taxon>
        <taxon>Clostridiaceae</taxon>
        <taxon>Clostridium</taxon>
    </lineage>
</organism>
<dbReference type="RefSeq" id="WP_202748268.1">
    <property type="nucleotide sequence ID" value="NZ_JAESWC010000002.1"/>
</dbReference>
<evidence type="ECO:0000313" key="2">
    <source>
        <dbReference type="Proteomes" id="UP000632377"/>
    </source>
</evidence>
<comment type="caution">
    <text evidence="1">The sequence shown here is derived from an EMBL/GenBank/DDBJ whole genome shotgun (WGS) entry which is preliminary data.</text>
</comment>
<evidence type="ECO:0000313" key="1">
    <source>
        <dbReference type="EMBL" id="MBL4935675.1"/>
    </source>
</evidence>
<name>A0ABS1T8K7_9CLOT</name>
<keyword evidence="2" id="KW-1185">Reference proteome</keyword>
<accession>A0ABS1T8K7</accession>
<sequence>MIVEGLLLVSVCAAGIYSLLPRTDSFRKNKIKKDWYKIMEVTKTKNSLEETFEVKSIDVYRYGSFDLKAKIPAGLTPDNLYKIEKALEYSFGGDISISWDKYKGYIVVKVNKDPIVLTETIKKRWQNTLSSKEIRNKYKQYFDIKDITLSSNSSYILEITTPISLSKESMESFKALVEENLRGDILESFHNEGNNIFITISHRIGL</sequence>
<gene>
    <name evidence="1" type="ORF">JK636_07875</name>
</gene>
<dbReference type="Proteomes" id="UP000632377">
    <property type="component" value="Unassembled WGS sequence"/>
</dbReference>
<dbReference type="EMBL" id="JAESWC010000002">
    <property type="protein sequence ID" value="MBL4935675.1"/>
    <property type="molecule type" value="Genomic_DNA"/>
</dbReference>
<reference evidence="1 2" key="1">
    <citation type="submission" date="2021-01" db="EMBL/GenBank/DDBJ databases">
        <title>Genome public.</title>
        <authorList>
            <person name="Liu C."/>
            <person name="Sun Q."/>
        </authorList>
    </citation>
    <scope>NUCLEOTIDE SEQUENCE [LARGE SCALE GENOMIC DNA]</scope>
    <source>
        <strain evidence="1 2">YIM B02515</strain>
    </source>
</reference>
<proteinExistence type="predicted"/>